<dbReference type="PROSITE" id="PS00282">
    <property type="entry name" value="KAZAL_1"/>
    <property type="match status" value="1"/>
</dbReference>
<dbReference type="Pfam" id="PF00050">
    <property type="entry name" value="Kazal_1"/>
    <property type="match status" value="1"/>
</dbReference>
<dbReference type="STRING" id="127582.A0A2Y9G3D6"/>
<evidence type="ECO:0000256" key="1">
    <source>
        <dbReference type="SAM" id="SignalP"/>
    </source>
</evidence>
<dbReference type="InterPro" id="IPR036058">
    <property type="entry name" value="Kazal_dom_sf"/>
</dbReference>
<reference evidence="4" key="1">
    <citation type="submission" date="2025-08" db="UniProtKB">
        <authorList>
            <consortium name="RefSeq"/>
        </authorList>
    </citation>
    <scope>IDENTIFICATION</scope>
</reference>
<name>A0A2Y9G3D6_TRIMA</name>
<organism evidence="3 4">
    <name type="scientific">Trichechus manatus latirostris</name>
    <name type="common">Florida manatee</name>
    <dbReference type="NCBI Taxonomy" id="127582"/>
    <lineage>
        <taxon>Eukaryota</taxon>
        <taxon>Metazoa</taxon>
        <taxon>Chordata</taxon>
        <taxon>Craniata</taxon>
        <taxon>Vertebrata</taxon>
        <taxon>Euteleostomi</taxon>
        <taxon>Mammalia</taxon>
        <taxon>Eutheria</taxon>
        <taxon>Afrotheria</taxon>
        <taxon>Sirenia</taxon>
        <taxon>Trichechidae</taxon>
        <taxon>Trichechus</taxon>
    </lineage>
</organism>
<dbReference type="Proteomes" id="UP000248480">
    <property type="component" value="Unplaced"/>
</dbReference>
<keyword evidence="1" id="KW-0732">Signal</keyword>
<sequence length="87" mass="10271">MPFCSSWIKALCIIVLAFPPYSESFFRRSFRRAPPNCDPYEDQLHFCTRQMDPICATNRQTYSNKCVFCSEKMESGHAFQFDFYGRC</sequence>
<evidence type="ECO:0000313" key="4">
    <source>
        <dbReference type="RefSeq" id="XP_012413457.1"/>
    </source>
</evidence>
<keyword evidence="3" id="KW-1185">Reference proteome</keyword>
<dbReference type="AlphaFoldDB" id="A0A2Y9G3D6"/>
<dbReference type="GeneID" id="105756720"/>
<dbReference type="PANTHER" id="PTHR21312:SF30">
    <property type="entry name" value="SERINE PROTEASE INHIBITOR KAZAL-TYPE 11-RELATED"/>
    <property type="match status" value="1"/>
</dbReference>
<dbReference type="PROSITE" id="PS51465">
    <property type="entry name" value="KAZAL_2"/>
    <property type="match status" value="1"/>
</dbReference>
<dbReference type="Gene3D" id="3.30.60.30">
    <property type="match status" value="1"/>
</dbReference>
<feature type="domain" description="Kazal-like" evidence="2">
    <location>
        <begin position="31"/>
        <end position="87"/>
    </location>
</feature>
<dbReference type="PANTHER" id="PTHR21312">
    <property type="entry name" value="SERINE PROTEASE INHIBITOR"/>
    <property type="match status" value="1"/>
</dbReference>
<proteinExistence type="predicted"/>
<protein>
    <submittedName>
        <fullName evidence="4">Seminal plasma acrosin inhibitor A1-like</fullName>
    </submittedName>
</protein>
<gene>
    <name evidence="4" type="primary">LOC105756720</name>
</gene>
<dbReference type="SUPFAM" id="SSF100895">
    <property type="entry name" value="Kazal-type serine protease inhibitors"/>
    <property type="match status" value="1"/>
</dbReference>
<accession>A0A2Y9G3D6</accession>
<dbReference type="KEGG" id="tmu:105756720"/>
<evidence type="ECO:0000313" key="3">
    <source>
        <dbReference type="Proteomes" id="UP000248480"/>
    </source>
</evidence>
<dbReference type="InParanoid" id="A0A2Y9G3D6"/>
<feature type="chain" id="PRO_5016035453" evidence="1">
    <location>
        <begin position="18"/>
        <end position="87"/>
    </location>
</feature>
<dbReference type="InterPro" id="IPR002350">
    <property type="entry name" value="Kazal_dom"/>
</dbReference>
<dbReference type="OrthoDB" id="126772at2759"/>
<feature type="signal peptide" evidence="1">
    <location>
        <begin position="1"/>
        <end position="17"/>
    </location>
</feature>
<dbReference type="RefSeq" id="XP_012413457.1">
    <property type="nucleotide sequence ID" value="XM_012558003.1"/>
</dbReference>
<dbReference type="SMART" id="SM00280">
    <property type="entry name" value="KAZAL"/>
    <property type="match status" value="1"/>
</dbReference>
<evidence type="ECO:0000259" key="2">
    <source>
        <dbReference type="PROSITE" id="PS51465"/>
    </source>
</evidence>